<gene>
    <name evidence="1" type="ORF">PCAR9_A21188</name>
</gene>
<evidence type="ECO:0000313" key="1">
    <source>
        <dbReference type="EMBL" id="SOU40735.1"/>
    </source>
</evidence>
<evidence type="ECO:0000313" key="2">
    <source>
        <dbReference type="Proteomes" id="UP000238288"/>
    </source>
</evidence>
<sequence>MDYGQPLQGLLYSASYTYFDCAYVESNENATSEIFSGNLNLVYFRSNQHDR</sequence>
<dbReference type="Proteomes" id="UP000238288">
    <property type="component" value="Chromosome PCAR9a"/>
</dbReference>
<organism evidence="1 2">
    <name type="scientific">Pseudoalteromonas carrageenovora IAM 12662</name>
    <dbReference type="NCBI Taxonomy" id="1314868"/>
    <lineage>
        <taxon>Bacteria</taxon>
        <taxon>Pseudomonadati</taxon>
        <taxon>Pseudomonadota</taxon>
        <taxon>Gammaproteobacteria</taxon>
        <taxon>Alteromonadales</taxon>
        <taxon>Pseudoalteromonadaceae</taxon>
        <taxon>Pseudoalteromonas</taxon>
    </lineage>
</organism>
<dbReference type="AlphaFoldDB" id="A0A2K4X8T4"/>
<dbReference type="EMBL" id="LT965928">
    <property type="protein sequence ID" value="SOU40735.1"/>
    <property type="molecule type" value="Genomic_DNA"/>
</dbReference>
<protein>
    <submittedName>
        <fullName evidence="1">Uncharacterized protein</fullName>
    </submittedName>
</protein>
<accession>A0A2K4X8T4</accession>
<proteinExistence type="predicted"/>
<name>A0A2K4X8T4_PSEVC</name>
<reference evidence="1 2" key="1">
    <citation type="submission" date="2017-11" db="EMBL/GenBank/DDBJ databases">
        <authorList>
            <person name="Han C.G."/>
        </authorList>
    </citation>
    <scope>NUCLEOTIDE SEQUENCE [LARGE SCALE GENOMIC DNA]</scope>
    <source>
        <strain evidence="2">ATCC 43555</strain>
    </source>
</reference>